<evidence type="ECO:0000256" key="2">
    <source>
        <dbReference type="SAM" id="Phobius"/>
    </source>
</evidence>
<dbReference type="Proteomes" id="UP000736335">
    <property type="component" value="Unassembled WGS sequence"/>
</dbReference>
<feature type="compositionally biased region" description="Polar residues" evidence="1">
    <location>
        <begin position="201"/>
        <end position="225"/>
    </location>
</feature>
<reference evidence="3" key="2">
    <citation type="submission" date="2020-11" db="EMBL/GenBank/DDBJ databases">
        <authorList>
            <consortium name="DOE Joint Genome Institute"/>
            <person name="Kuo A."/>
            <person name="Miyauchi S."/>
            <person name="Kiss E."/>
            <person name="Drula E."/>
            <person name="Kohler A."/>
            <person name="Sanchez-Garcia M."/>
            <person name="Andreopoulos B."/>
            <person name="Barry K.W."/>
            <person name="Bonito G."/>
            <person name="Buee M."/>
            <person name="Carver A."/>
            <person name="Chen C."/>
            <person name="Cichocki N."/>
            <person name="Clum A."/>
            <person name="Culley D."/>
            <person name="Crous P.W."/>
            <person name="Fauchery L."/>
            <person name="Girlanda M."/>
            <person name="Hayes R."/>
            <person name="Keri Z."/>
            <person name="Labutti K."/>
            <person name="Lipzen A."/>
            <person name="Lombard V."/>
            <person name="Magnuson J."/>
            <person name="Maillard F."/>
            <person name="Morin E."/>
            <person name="Murat C."/>
            <person name="Nolan M."/>
            <person name="Ohm R."/>
            <person name="Pangilinan J."/>
            <person name="Pereira M."/>
            <person name="Perotto S."/>
            <person name="Peter M."/>
            <person name="Riley R."/>
            <person name="Sitrit Y."/>
            <person name="Stielow B."/>
            <person name="Szollosi G."/>
            <person name="Zifcakova L."/>
            <person name="Stursova M."/>
            <person name="Spatafora J.W."/>
            <person name="Tedersoo L."/>
            <person name="Vaario L.-M."/>
            <person name="Yamada A."/>
            <person name="Yan M."/>
            <person name="Wang P."/>
            <person name="Xu J."/>
            <person name="Bruns T."/>
            <person name="Baldrian P."/>
            <person name="Vilgalys R."/>
            <person name="Henrissat B."/>
            <person name="Grigoriev I.V."/>
            <person name="Hibbett D."/>
            <person name="Nagy L.G."/>
            <person name="Martin F.M."/>
        </authorList>
    </citation>
    <scope>NUCLEOTIDE SEQUENCE</scope>
    <source>
        <strain evidence="3">UH-Tt-Lm1</strain>
    </source>
</reference>
<feature type="transmembrane region" description="Helical" evidence="2">
    <location>
        <begin position="6"/>
        <end position="30"/>
    </location>
</feature>
<keyword evidence="4" id="KW-1185">Reference proteome</keyword>
<dbReference type="PROSITE" id="PS51257">
    <property type="entry name" value="PROKAR_LIPOPROTEIN"/>
    <property type="match status" value="1"/>
</dbReference>
<feature type="compositionally biased region" description="Polar residues" evidence="1">
    <location>
        <begin position="132"/>
        <end position="141"/>
    </location>
</feature>
<proteinExistence type="predicted"/>
<feature type="compositionally biased region" description="Low complexity" evidence="1">
    <location>
        <begin position="100"/>
        <end position="113"/>
    </location>
</feature>
<accession>A0A9P6H5N8</accession>
<reference evidence="3" key="1">
    <citation type="journal article" date="2020" name="Nat. Commun.">
        <title>Large-scale genome sequencing of mycorrhizal fungi provides insights into the early evolution of symbiotic traits.</title>
        <authorList>
            <person name="Miyauchi S."/>
            <person name="Kiss E."/>
            <person name="Kuo A."/>
            <person name="Drula E."/>
            <person name="Kohler A."/>
            <person name="Sanchez-Garcia M."/>
            <person name="Morin E."/>
            <person name="Andreopoulos B."/>
            <person name="Barry K.W."/>
            <person name="Bonito G."/>
            <person name="Buee M."/>
            <person name="Carver A."/>
            <person name="Chen C."/>
            <person name="Cichocki N."/>
            <person name="Clum A."/>
            <person name="Culley D."/>
            <person name="Crous P.W."/>
            <person name="Fauchery L."/>
            <person name="Girlanda M."/>
            <person name="Hayes R.D."/>
            <person name="Keri Z."/>
            <person name="LaButti K."/>
            <person name="Lipzen A."/>
            <person name="Lombard V."/>
            <person name="Magnuson J."/>
            <person name="Maillard F."/>
            <person name="Murat C."/>
            <person name="Nolan M."/>
            <person name="Ohm R.A."/>
            <person name="Pangilinan J."/>
            <person name="Pereira M.F."/>
            <person name="Perotto S."/>
            <person name="Peter M."/>
            <person name="Pfister S."/>
            <person name="Riley R."/>
            <person name="Sitrit Y."/>
            <person name="Stielow J.B."/>
            <person name="Szollosi G."/>
            <person name="Zifcakova L."/>
            <person name="Stursova M."/>
            <person name="Spatafora J.W."/>
            <person name="Tedersoo L."/>
            <person name="Vaario L.M."/>
            <person name="Yamada A."/>
            <person name="Yan M."/>
            <person name="Wang P."/>
            <person name="Xu J."/>
            <person name="Bruns T."/>
            <person name="Baldrian P."/>
            <person name="Vilgalys R."/>
            <person name="Dunand C."/>
            <person name="Henrissat B."/>
            <person name="Grigoriev I.V."/>
            <person name="Hibbett D."/>
            <person name="Nagy L.G."/>
            <person name="Martin F.M."/>
        </authorList>
    </citation>
    <scope>NUCLEOTIDE SEQUENCE</scope>
    <source>
        <strain evidence="3">UH-Tt-Lm1</strain>
    </source>
</reference>
<evidence type="ECO:0000256" key="1">
    <source>
        <dbReference type="SAM" id="MobiDB-lite"/>
    </source>
</evidence>
<feature type="region of interest" description="Disordered" evidence="1">
    <location>
        <begin position="132"/>
        <end position="161"/>
    </location>
</feature>
<feature type="region of interest" description="Disordered" evidence="1">
    <location>
        <begin position="201"/>
        <end position="307"/>
    </location>
</feature>
<gene>
    <name evidence="3" type="ORF">BJ322DRAFT_339518</name>
</gene>
<protein>
    <submittedName>
        <fullName evidence="3">Uncharacterized protein</fullName>
    </submittedName>
</protein>
<feature type="compositionally biased region" description="Polar residues" evidence="1">
    <location>
        <begin position="267"/>
        <end position="279"/>
    </location>
</feature>
<dbReference type="EMBL" id="WIUZ02000018">
    <property type="protein sequence ID" value="KAF9779773.1"/>
    <property type="molecule type" value="Genomic_DNA"/>
</dbReference>
<keyword evidence="2" id="KW-0812">Transmembrane</keyword>
<organism evidence="3 4">
    <name type="scientific">Thelephora terrestris</name>
    <dbReference type="NCBI Taxonomy" id="56493"/>
    <lineage>
        <taxon>Eukaryota</taxon>
        <taxon>Fungi</taxon>
        <taxon>Dikarya</taxon>
        <taxon>Basidiomycota</taxon>
        <taxon>Agaricomycotina</taxon>
        <taxon>Agaricomycetes</taxon>
        <taxon>Thelephorales</taxon>
        <taxon>Thelephoraceae</taxon>
        <taxon>Thelephora</taxon>
    </lineage>
</organism>
<evidence type="ECO:0000313" key="4">
    <source>
        <dbReference type="Proteomes" id="UP000736335"/>
    </source>
</evidence>
<dbReference type="OrthoDB" id="3270653at2759"/>
<feature type="region of interest" description="Disordered" evidence="1">
    <location>
        <begin position="52"/>
        <end position="71"/>
    </location>
</feature>
<name>A0A9P6H5N8_9AGAM</name>
<evidence type="ECO:0000313" key="3">
    <source>
        <dbReference type="EMBL" id="KAF9779773.1"/>
    </source>
</evidence>
<sequence>MATVKLSITLIIVIAVSGLVGCIVFLFLIFRCCRRPESAPLPPIQPLAHHREKEANHLSHPRTFRNSLGPGQLGIYESDTSLLKPSGKSSSQTDGSDGTPSSSNYSLSNPSSPQTNVTGQQSVVDEQASVTQQYVSTTRQARSVSRGPRRPRSRVVSVASTNTIFTQASPRPTSIIRGAPHSAHSSVRIVLPSPLAPQLHNNTVPIPSFTSQRSDSDQDLSNQESCRCRGRKSSLSSGHQCRRSLGAVDQERQSESQAQLIGRTPSDRSTPPESHNNADTAPPVPPMDDKPQLSEVPSQDCHDGKAG</sequence>
<feature type="region of interest" description="Disordered" evidence="1">
    <location>
        <begin position="79"/>
        <end position="120"/>
    </location>
</feature>
<keyword evidence="2" id="KW-1133">Transmembrane helix</keyword>
<comment type="caution">
    <text evidence="3">The sequence shown here is derived from an EMBL/GenBank/DDBJ whole genome shotgun (WGS) entry which is preliminary data.</text>
</comment>
<keyword evidence="2" id="KW-0472">Membrane</keyword>
<feature type="compositionally biased region" description="Polar residues" evidence="1">
    <location>
        <begin position="79"/>
        <end position="99"/>
    </location>
</feature>
<dbReference type="AlphaFoldDB" id="A0A9P6H5N8"/>